<dbReference type="PANTHER" id="PTHR34374">
    <property type="entry name" value="LARGE RIBOSOMAL RNA SUBUNIT ACCUMULATION PROTEIN YCED HOMOLOG 1, CHLOROPLASTIC"/>
    <property type="match status" value="1"/>
</dbReference>
<dbReference type="Pfam" id="PF02620">
    <property type="entry name" value="YceD"/>
    <property type="match status" value="1"/>
</dbReference>
<evidence type="ECO:0000256" key="1">
    <source>
        <dbReference type="SAM" id="MobiDB-lite"/>
    </source>
</evidence>
<dbReference type="InterPro" id="IPR003772">
    <property type="entry name" value="YceD"/>
</dbReference>
<protein>
    <recommendedName>
        <fullName evidence="4">DUF177 domain-containing protein</fullName>
    </recommendedName>
</protein>
<dbReference type="OrthoDB" id="9790372at2"/>
<organism evidence="2 3">
    <name type="scientific">Geodermatophilus sabuli</name>
    <dbReference type="NCBI Taxonomy" id="1564158"/>
    <lineage>
        <taxon>Bacteria</taxon>
        <taxon>Bacillati</taxon>
        <taxon>Actinomycetota</taxon>
        <taxon>Actinomycetes</taxon>
        <taxon>Geodermatophilales</taxon>
        <taxon>Geodermatophilaceae</taxon>
        <taxon>Geodermatophilus</taxon>
    </lineage>
</organism>
<keyword evidence="3" id="KW-1185">Reference proteome</keyword>
<dbReference type="Proteomes" id="UP000219514">
    <property type="component" value="Unassembled WGS sequence"/>
</dbReference>
<sequence>MPAVQPPRSGAASTDARRPAGNPWRVELRELGRRAGSMHELERTVPAPADWRVELIGVPEGAPVSLRLRLESVMEGVLVSGEVEAPVTGSCARCLEPIEDILELDVQELFAYEGSTTEATSEEDEVRRVEGEVIDLEPMVRDLVVLSLPLAPTCTEDCAGLCVDCGQRLDDLPADHTHEVLDPRWAGLAQRFGASQTDRPASEPGTPGTDNPEEN</sequence>
<reference evidence="2 3" key="1">
    <citation type="submission" date="2017-09" db="EMBL/GenBank/DDBJ databases">
        <authorList>
            <person name="Ehlers B."/>
            <person name="Leendertz F.H."/>
        </authorList>
    </citation>
    <scope>NUCLEOTIDE SEQUENCE [LARGE SCALE GENOMIC DNA]</scope>
    <source>
        <strain evidence="2 3">DSM 46844</strain>
    </source>
</reference>
<feature type="region of interest" description="Disordered" evidence="1">
    <location>
        <begin position="191"/>
        <end position="215"/>
    </location>
</feature>
<proteinExistence type="predicted"/>
<evidence type="ECO:0000313" key="3">
    <source>
        <dbReference type="Proteomes" id="UP000219514"/>
    </source>
</evidence>
<dbReference type="AlphaFoldDB" id="A0A285EIX7"/>
<gene>
    <name evidence="2" type="ORF">SAMN06893097_11349</name>
</gene>
<name>A0A285EIX7_9ACTN</name>
<evidence type="ECO:0000313" key="2">
    <source>
        <dbReference type="EMBL" id="SNX98957.1"/>
    </source>
</evidence>
<evidence type="ECO:0008006" key="4">
    <source>
        <dbReference type="Google" id="ProtNLM"/>
    </source>
</evidence>
<feature type="region of interest" description="Disordered" evidence="1">
    <location>
        <begin position="1"/>
        <end position="24"/>
    </location>
</feature>
<dbReference type="PANTHER" id="PTHR34374:SF1">
    <property type="entry name" value="LARGE RIBOSOMAL RNA SUBUNIT ACCUMULATION PROTEIN YCED HOMOLOG 1, CHLOROPLASTIC"/>
    <property type="match status" value="1"/>
</dbReference>
<dbReference type="RefSeq" id="WP_097208872.1">
    <property type="nucleotide sequence ID" value="NZ_JACHXB010000005.1"/>
</dbReference>
<accession>A0A285EIX7</accession>
<dbReference type="EMBL" id="OBDO01000013">
    <property type="protein sequence ID" value="SNX98957.1"/>
    <property type="molecule type" value="Genomic_DNA"/>
</dbReference>